<keyword evidence="3" id="KW-1185">Reference proteome</keyword>
<dbReference type="AlphaFoldDB" id="A0AAD6NFH5"/>
<keyword evidence="1" id="KW-0812">Transmembrane</keyword>
<feature type="transmembrane region" description="Helical" evidence="1">
    <location>
        <begin position="76"/>
        <end position="96"/>
    </location>
</feature>
<dbReference type="Proteomes" id="UP001221413">
    <property type="component" value="Unassembled WGS sequence"/>
</dbReference>
<protein>
    <submittedName>
        <fullName evidence="2">Uncharacterized protein</fullName>
    </submittedName>
</protein>
<reference evidence="2" key="1">
    <citation type="submission" date="2023-01" db="EMBL/GenBank/DDBJ databases">
        <title>The chitinases involved in constricting ring structure development in the nematode-trapping fungus Drechslerella dactyloides.</title>
        <authorList>
            <person name="Wang R."/>
            <person name="Zhang L."/>
            <person name="Tang P."/>
            <person name="Li S."/>
            <person name="Liang L."/>
        </authorList>
    </citation>
    <scope>NUCLEOTIDE SEQUENCE</scope>
    <source>
        <strain evidence="2">YMF1.00031</strain>
    </source>
</reference>
<dbReference type="EMBL" id="JAQGDS010000013">
    <property type="protein sequence ID" value="KAJ6256315.1"/>
    <property type="molecule type" value="Genomic_DNA"/>
</dbReference>
<evidence type="ECO:0000313" key="2">
    <source>
        <dbReference type="EMBL" id="KAJ6256315.1"/>
    </source>
</evidence>
<organism evidence="2 3">
    <name type="scientific">Drechslerella dactyloides</name>
    <name type="common">Nematode-trapping fungus</name>
    <name type="synonym">Arthrobotrys dactyloides</name>
    <dbReference type="NCBI Taxonomy" id="74499"/>
    <lineage>
        <taxon>Eukaryota</taxon>
        <taxon>Fungi</taxon>
        <taxon>Dikarya</taxon>
        <taxon>Ascomycota</taxon>
        <taxon>Pezizomycotina</taxon>
        <taxon>Orbiliomycetes</taxon>
        <taxon>Orbiliales</taxon>
        <taxon>Orbiliaceae</taxon>
        <taxon>Drechslerella</taxon>
    </lineage>
</organism>
<keyword evidence="1" id="KW-1133">Transmembrane helix</keyword>
<keyword evidence="1" id="KW-0472">Membrane</keyword>
<name>A0AAD6NFH5_DREDA</name>
<comment type="caution">
    <text evidence="2">The sequence shown here is derived from an EMBL/GenBank/DDBJ whole genome shotgun (WGS) entry which is preliminary data.</text>
</comment>
<evidence type="ECO:0000313" key="3">
    <source>
        <dbReference type="Proteomes" id="UP001221413"/>
    </source>
</evidence>
<accession>A0AAD6NFH5</accession>
<gene>
    <name evidence="2" type="ORF">Dda_8813</name>
</gene>
<evidence type="ECO:0000256" key="1">
    <source>
        <dbReference type="SAM" id="Phobius"/>
    </source>
</evidence>
<sequence length="135" mass="15639">MPCSAHPPPWDYDNPAHSPPLFVYVIRFESALRRDLGRAGREHILARPYFGRPYFPAPYGDPPRPRGQETRTKCQFFRITPMLVIFALPWILFYLVKGAVEAVKGWIVRGARAVSGWVRSWRRNTDISRIRIADC</sequence>
<proteinExistence type="predicted"/>